<dbReference type="RefSeq" id="WP_158085008.1">
    <property type="nucleotide sequence ID" value="NZ_JACKTG010000095.1"/>
</dbReference>
<gene>
    <name evidence="1" type="ORF">H7I91_28485</name>
</gene>
<comment type="caution">
    <text evidence="1">The sequence shown here is derived from an EMBL/GenBank/DDBJ whole genome shotgun (WGS) entry which is preliminary data.</text>
</comment>
<organism evidence="1 2">
    <name type="scientific">Mycobacterium bouchedurhonense</name>
    <dbReference type="NCBI Taxonomy" id="701041"/>
    <lineage>
        <taxon>Bacteria</taxon>
        <taxon>Bacillati</taxon>
        <taxon>Actinomycetota</taxon>
        <taxon>Actinomycetes</taxon>
        <taxon>Mycobacteriales</taxon>
        <taxon>Mycobacteriaceae</taxon>
        <taxon>Mycobacterium</taxon>
        <taxon>Mycobacterium avium complex (MAC)</taxon>
    </lineage>
</organism>
<name>A0AAW5SD32_MYCBC</name>
<reference evidence="1" key="1">
    <citation type="submission" date="2020-07" db="EMBL/GenBank/DDBJ databases">
        <authorList>
            <person name="Pettersson B.M.F."/>
            <person name="Behra P.R.K."/>
            <person name="Ramesh M."/>
            <person name="Das S."/>
            <person name="Dasgupta S."/>
            <person name="Kirsebom L.A."/>
        </authorList>
    </citation>
    <scope>NUCLEOTIDE SEQUENCE</scope>
    <source>
        <strain evidence="1">DSM 45439</strain>
    </source>
</reference>
<dbReference type="Proteomes" id="UP001207588">
    <property type="component" value="Unassembled WGS sequence"/>
</dbReference>
<accession>A0AAW5SD32</accession>
<evidence type="ECO:0000313" key="2">
    <source>
        <dbReference type="Proteomes" id="UP001207588"/>
    </source>
</evidence>
<proteinExistence type="predicted"/>
<dbReference type="EMBL" id="JACKTG010000095">
    <property type="protein sequence ID" value="MCV6993139.1"/>
    <property type="molecule type" value="Genomic_DNA"/>
</dbReference>
<dbReference type="AlphaFoldDB" id="A0AAW5SD32"/>
<evidence type="ECO:0000313" key="1">
    <source>
        <dbReference type="EMBL" id="MCV6993139.1"/>
    </source>
</evidence>
<protein>
    <recommendedName>
        <fullName evidence="3">Transposase</fullName>
    </recommendedName>
</protein>
<reference evidence="1" key="2">
    <citation type="journal article" date="2022" name="BMC Genomics">
        <title>Comparative genome analysis of mycobacteria focusing on tRNA and non-coding RNA.</title>
        <authorList>
            <person name="Behra P.R.K."/>
            <person name="Pettersson B.M.F."/>
            <person name="Ramesh M."/>
            <person name="Das S."/>
            <person name="Dasgupta S."/>
            <person name="Kirsebom L.A."/>
        </authorList>
    </citation>
    <scope>NUCLEOTIDE SEQUENCE</scope>
    <source>
        <strain evidence="1">DSM 45439</strain>
    </source>
</reference>
<sequence length="48" mass="5367">MLELEEIDPSDDDLVATEIAERHAVIDRLHGEIQQLELAALKTALQRG</sequence>
<evidence type="ECO:0008006" key="3">
    <source>
        <dbReference type="Google" id="ProtNLM"/>
    </source>
</evidence>